<feature type="domain" description="PDZ" evidence="2">
    <location>
        <begin position="47"/>
        <end position="117"/>
    </location>
</feature>
<proteinExistence type="predicted"/>
<evidence type="ECO:0000313" key="3">
    <source>
        <dbReference type="Ensembl" id="ENSCINP00000000086.3"/>
    </source>
</evidence>
<dbReference type="Gene3D" id="2.30.42.10">
    <property type="match status" value="1"/>
</dbReference>
<dbReference type="GO" id="GO:0007269">
    <property type="term" value="P:neurotransmitter secretion"/>
    <property type="evidence" value="ECO:0000318"/>
    <property type="project" value="GO_Central"/>
</dbReference>
<keyword evidence="4" id="KW-1185">Reference proteome</keyword>
<dbReference type="HOGENOM" id="CLU_133335_0_0_1"/>
<dbReference type="STRING" id="7719.ENSCINP00000000086"/>
<organism evidence="3 4">
    <name type="scientific">Ciona intestinalis</name>
    <name type="common">Transparent sea squirt</name>
    <name type="synonym">Ascidia intestinalis</name>
    <dbReference type="NCBI Taxonomy" id="7719"/>
    <lineage>
        <taxon>Eukaryota</taxon>
        <taxon>Metazoa</taxon>
        <taxon>Chordata</taxon>
        <taxon>Tunicata</taxon>
        <taxon>Ascidiacea</taxon>
        <taxon>Phlebobranchia</taxon>
        <taxon>Cionidae</taxon>
        <taxon>Ciona</taxon>
    </lineage>
</organism>
<dbReference type="EMBL" id="EAAA01001608">
    <property type="status" value="NOT_ANNOTATED_CDS"/>
    <property type="molecule type" value="Genomic_DNA"/>
</dbReference>
<dbReference type="Ensembl" id="ENSCINT00000000086.3">
    <property type="protein sequence ID" value="ENSCINP00000000086.3"/>
    <property type="gene ID" value="ENSCING00000000064.3"/>
</dbReference>
<dbReference type="GO" id="GO:0008582">
    <property type="term" value="P:regulation of synaptic assembly at neuromuscular junction"/>
    <property type="evidence" value="ECO:0000318"/>
    <property type="project" value="GO_Central"/>
</dbReference>
<accession>F6V725</accession>
<dbReference type="InParanoid" id="F6V725"/>
<reference evidence="3" key="3">
    <citation type="submission" date="2025-08" db="UniProtKB">
        <authorList>
            <consortium name="Ensembl"/>
        </authorList>
    </citation>
    <scope>IDENTIFICATION</scope>
</reference>
<dbReference type="FunCoup" id="F6V725">
    <property type="interactions" value="55"/>
</dbReference>
<dbReference type="SMART" id="SM00228">
    <property type="entry name" value="PDZ"/>
    <property type="match status" value="1"/>
</dbReference>
<dbReference type="OMA" id="RGGREHN"/>
<evidence type="ECO:0000313" key="4">
    <source>
        <dbReference type="Proteomes" id="UP000008144"/>
    </source>
</evidence>
<dbReference type="GO" id="GO:0030674">
    <property type="term" value="F:protein-macromolecule adaptor activity"/>
    <property type="evidence" value="ECO:0000318"/>
    <property type="project" value="GO_Central"/>
</dbReference>
<name>F6V725_CIOIN</name>
<evidence type="ECO:0000256" key="1">
    <source>
        <dbReference type="SAM" id="MobiDB-lite"/>
    </source>
</evidence>
<dbReference type="SUPFAM" id="SSF50156">
    <property type="entry name" value="PDZ domain-like"/>
    <property type="match status" value="1"/>
</dbReference>
<dbReference type="Proteomes" id="UP000008144">
    <property type="component" value="Chromosome 2"/>
</dbReference>
<dbReference type="GO" id="GO:0048489">
    <property type="term" value="P:synaptic vesicle transport"/>
    <property type="evidence" value="ECO:0000318"/>
    <property type="project" value="GO_Central"/>
</dbReference>
<dbReference type="GeneTree" id="ENSGT00940000153222"/>
<reference evidence="3" key="2">
    <citation type="journal article" date="2008" name="Genome Biol.">
        <title>Improved genome assembly and evidence-based global gene model set for the chordate Ciona intestinalis: new insight into intron and operon populations.</title>
        <authorList>
            <person name="Satou Y."/>
            <person name="Mineta K."/>
            <person name="Ogasawara M."/>
            <person name="Sasakura Y."/>
            <person name="Shoguchi E."/>
            <person name="Ueno K."/>
            <person name="Yamada L."/>
            <person name="Matsumoto J."/>
            <person name="Wasserscheid J."/>
            <person name="Dewar K."/>
            <person name="Wiley G.B."/>
            <person name="Macmil S.L."/>
            <person name="Roe B.A."/>
            <person name="Zeller R.W."/>
            <person name="Hastings K.E."/>
            <person name="Lemaire P."/>
            <person name="Lindquist E."/>
            <person name="Endo T."/>
            <person name="Hotta K."/>
            <person name="Inaba K."/>
        </authorList>
    </citation>
    <scope>NUCLEOTIDE SEQUENCE [LARGE SCALE GENOMIC DNA]</scope>
    <source>
        <strain evidence="3">wild type</strain>
    </source>
</reference>
<sequence>KSKQKKNKTKEDPNLPAYENPPSWIPPQERRDNPQYNNNLITFLPRTVSIKRTGNQPLGFNIRGGKKDEYGVYVSKVLKGSDADKLGLKSGDKILKVNNTSFEDIGHDEAVSLLQKSDDLQLEVRYFPYGFNLQQERIGLV</sequence>
<dbReference type="AlphaFoldDB" id="F6V725"/>
<dbReference type="PROSITE" id="PS50106">
    <property type="entry name" value="PDZ"/>
    <property type="match status" value="1"/>
</dbReference>
<evidence type="ECO:0000259" key="2">
    <source>
        <dbReference type="PROSITE" id="PS50106"/>
    </source>
</evidence>
<protein>
    <recommendedName>
        <fullName evidence="2">PDZ domain-containing protein</fullName>
    </recommendedName>
</protein>
<dbReference type="Pfam" id="PF00595">
    <property type="entry name" value="PDZ"/>
    <property type="match status" value="1"/>
</dbReference>
<dbReference type="InterPro" id="IPR051109">
    <property type="entry name" value="MAM_complex_regulator"/>
</dbReference>
<dbReference type="CDD" id="cd06752">
    <property type="entry name" value="PDZ_PDZD11-like"/>
    <property type="match status" value="1"/>
</dbReference>
<reference evidence="4" key="1">
    <citation type="journal article" date="2002" name="Science">
        <title>The draft genome of Ciona intestinalis: insights into chordate and vertebrate origins.</title>
        <authorList>
            <person name="Dehal P."/>
            <person name="Satou Y."/>
            <person name="Campbell R.K."/>
            <person name="Chapman J."/>
            <person name="Degnan B."/>
            <person name="De Tomaso A."/>
            <person name="Davidson B."/>
            <person name="Di Gregorio A."/>
            <person name="Gelpke M."/>
            <person name="Goodstein D.M."/>
            <person name="Harafuji N."/>
            <person name="Hastings K.E."/>
            <person name="Ho I."/>
            <person name="Hotta K."/>
            <person name="Huang W."/>
            <person name="Kawashima T."/>
            <person name="Lemaire P."/>
            <person name="Martinez D."/>
            <person name="Meinertzhagen I.A."/>
            <person name="Necula S."/>
            <person name="Nonaka M."/>
            <person name="Putnam N."/>
            <person name="Rash S."/>
            <person name="Saiga H."/>
            <person name="Satake M."/>
            <person name="Terry A."/>
            <person name="Yamada L."/>
            <person name="Wang H.G."/>
            <person name="Awazu S."/>
            <person name="Azumi K."/>
            <person name="Boore J."/>
            <person name="Branno M."/>
            <person name="Chin-Bow S."/>
            <person name="DeSantis R."/>
            <person name="Doyle S."/>
            <person name="Francino P."/>
            <person name="Keys D.N."/>
            <person name="Haga S."/>
            <person name="Hayashi H."/>
            <person name="Hino K."/>
            <person name="Imai K.S."/>
            <person name="Inaba K."/>
            <person name="Kano S."/>
            <person name="Kobayashi K."/>
            <person name="Kobayashi M."/>
            <person name="Lee B.I."/>
            <person name="Makabe K.W."/>
            <person name="Manohar C."/>
            <person name="Matassi G."/>
            <person name="Medina M."/>
            <person name="Mochizuki Y."/>
            <person name="Mount S."/>
            <person name="Morishita T."/>
            <person name="Miura S."/>
            <person name="Nakayama A."/>
            <person name="Nishizaka S."/>
            <person name="Nomoto H."/>
            <person name="Ohta F."/>
            <person name="Oishi K."/>
            <person name="Rigoutsos I."/>
            <person name="Sano M."/>
            <person name="Sasaki A."/>
            <person name="Sasakura Y."/>
            <person name="Shoguchi E."/>
            <person name="Shin-i T."/>
            <person name="Spagnuolo A."/>
            <person name="Stainier D."/>
            <person name="Suzuki M.M."/>
            <person name="Tassy O."/>
            <person name="Takatori N."/>
            <person name="Tokuoka M."/>
            <person name="Yagi K."/>
            <person name="Yoshizaki F."/>
            <person name="Wada S."/>
            <person name="Zhang C."/>
            <person name="Hyatt P.D."/>
            <person name="Larimer F."/>
            <person name="Detter C."/>
            <person name="Doggett N."/>
            <person name="Glavina T."/>
            <person name="Hawkins T."/>
            <person name="Richardson P."/>
            <person name="Lucas S."/>
            <person name="Kohara Y."/>
            <person name="Levine M."/>
            <person name="Satoh N."/>
            <person name="Rokhsar D.S."/>
        </authorList>
    </citation>
    <scope>NUCLEOTIDE SEQUENCE [LARGE SCALE GENOMIC DNA]</scope>
</reference>
<dbReference type="PANTHER" id="PTHR14063">
    <property type="entry name" value="PROTEIN LIN-7 HOMOLOG"/>
    <property type="match status" value="1"/>
</dbReference>
<feature type="region of interest" description="Disordered" evidence="1">
    <location>
        <begin position="1"/>
        <end position="36"/>
    </location>
</feature>
<dbReference type="InterPro" id="IPR001478">
    <property type="entry name" value="PDZ"/>
</dbReference>
<dbReference type="GO" id="GO:0005911">
    <property type="term" value="C:cell-cell junction"/>
    <property type="evidence" value="ECO:0000318"/>
    <property type="project" value="GO_Central"/>
</dbReference>
<dbReference type="GO" id="GO:0016323">
    <property type="term" value="C:basolateral plasma membrane"/>
    <property type="evidence" value="ECO:0000318"/>
    <property type="project" value="GO_Central"/>
</dbReference>
<dbReference type="GO" id="GO:0098793">
    <property type="term" value="C:presynapse"/>
    <property type="evidence" value="ECO:0007669"/>
    <property type="project" value="GOC"/>
</dbReference>
<dbReference type="GO" id="GO:0046931">
    <property type="term" value="P:pore complex assembly"/>
    <property type="evidence" value="ECO:0000318"/>
    <property type="project" value="GO_Central"/>
</dbReference>
<dbReference type="InterPro" id="IPR036034">
    <property type="entry name" value="PDZ_sf"/>
</dbReference>
<reference evidence="3" key="4">
    <citation type="submission" date="2025-09" db="UniProtKB">
        <authorList>
            <consortium name="Ensembl"/>
        </authorList>
    </citation>
    <scope>IDENTIFICATION</scope>
</reference>